<feature type="region of interest" description="Disordered" evidence="12">
    <location>
        <begin position="574"/>
        <end position="680"/>
    </location>
</feature>
<evidence type="ECO:0000256" key="6">
    <source>
        <dbReference type="ARBA" id="ARBA00022741"/>
    </source>
</evidence>
<feature type="compositionally biased region" description="Pro residues" evidence="12">
    <location>
        <begin position="581"/>
        <end position="624"/>
    </location>
</feature>
<dbReference type="GO" id="GO:0009360">
    <property type="term" value="C:DNA polymerase III complex"/>
    <property type="evidence" value="ECO:0007669"/>
    <property type="project" value="InterPro"/>
</dbReference>
<dbReference type="EC" id="2.7.7.7" evidence="11"/>
<evidence type="ECO:0000256" key="10">
    <source>
        <dbReference type="ARBA" id="ARBA00049244"/>
    </source>
</evidence>
<evidence type="ECO:0000256" key="12">
    <source>
        <dbReference type="SAM" id="MobiDB-lite"/>
    </source>
</evidence>
<evidence type="ECO:0000313" key="14">
    <source>
        <dbReference type="EMBL" id="GLZ80273.1"/>
    </source>
</evidence>
<dbReference type="PANTHER" id="PTHR11669">
    <property type="entry name" value="REPLICATION FACTOR C / DNA POLYMERASE III GAMMA-TAU SUBUNIT"/>
    <property type="match status" value="1"/>
</dbReference>
<keyword evidence="15" id="KW-1185">Reference proteome</keyword>
<dbReference type="EMBL" id="BSTX01000004">
    <property type="protein sequence ID" value="GLZ80273.1"/>
    <property type="molecule type" value="Genomic_DNA"/>
</dbReference>
<dbReference type="Pfam" id="PF12169">
    <property type="entry name" value="DNA_pol3_gamma3"/>
    <property type="match status" value="1"/>
</dbReference>
<evidence type="ECO:0000256" key="1">
    <source>
        <dbReference type="ARBA" id="ARBA00006360"/>
    </source>
</evidence>
<keyword evidence="5" id="KW-0479">Metal-binding</keyword>
<dbReference type="Gene3D" id="1.20.272.10">
    <property type="match status" value="1"/>
</dbReference>
<dbReference type="AlphaFoldDB" id="A0A9W6WBP0"/>
<feature type="compositionally biased region" description="Low complexity" evidence="12">
    <location>
        <begin position="424"/>
        <end position="434"/>
    </location>
</feature>
<evidence type="ECO:0000256" key="4">
    <source>
        <dbReference type="ARBA" id="ARBA00022705"/>
    </source>
</evidence>
<reference evidence="14" key="1">
    <citation type="submission" date="2023-03" db="EMBL/GenBank/DDBJ databases">
        <title>Actinorhabdospora filicis NBRC 111898.</title>
        <authorList>
            <person name="Ichikawa N."/>
            <person name="Sato H."/>
            <person name="Tonouchi N."/>
        </authorList>
    </citation>
    <scope>NUCLEOTIDE SEQUENCE</scope>
    <source>
        <strain evidence="14">NBRC 111898</strain>
    </source>
</reference>
<dbReference type="Pfam" id="PF20964">
    <property type="entry name" value="DnaX_C"/>
    <property type="match status" value="1"/>
</dbReference>
<evidence type="ECO:0000313" key="15">
    <source>
        <dbReference type="Proteomes" id="UP001165079"/>
    </source>
</evidence>
<keyword evidence="9 11" id="KW-0239">DNA-directed DNA polymerase</keyword>
<evidence type="ECO:0000256" key="3">
    <source>
        <dbReference type="ARBA" id="ARBA00022695"/>
    </source>
</evidence>
<keyword evidence="7" id="KW-0862">Zinc</keyword>
<dbReference type="Pfam" id="PF13177">
    <property type="entry name" value="DNA_pol3_delta2"/>
    <property type="match status" value="1"/>
</dbReference>
<evidence type="ECO:0000256" key="2">
    <source>
        <dbReference type="ARBA" id="ARBA00022679"/>
    </source>
</evidence>
<dbReference type="InterPro" id="IPR003593">
    <property type="entry name" value="AAA+_ATPase"/>
</dbReference>
<dbReference type="NCBIfam" id="NF005846">
    <property type="entry name" value="PRK07764.1-6"/>
    <property type="match status" value="1"/>
</dbReference>
<organism evidence="14 15">
    <name type="scientific">Actinorhabdospora filicis</name>
    <dbReference type="NCBI Taxonomy" id="1785913"/>
    <lineage>
        <taxon>Bacteria</taxon>
        <taxon>Bacillati</taxon>
        <taxon>Actinomycetota</taxon>
        <taxon>Actinomycetes</taxon>
        <taxon>Micromonosporales</taxon>
        <taxon>Micromonosporaceae</taxon>
        <taxon>Actinorhabdospora</taxon>
    </lineage>
</organism>
<gene>
    <name evidence="11" type="primary">dnaX</name>
    <name evidence="14" type="ORF">Afil01_50800</name>
</gene>
<dbReference type="GO" id="GO:0006261">
    <property type="term" value="P:DNA-templated DNA replication"/>
    <property type="evidence" value="ECO:0007669"/>
    <property type="project" value="TreeGrafter"/>
</dbReference>
<dbReference type="SUPFAM" id="SSF48019">
    <property type="entry name" value="post-AAA+ oligomerization domain-like"/>
    <property type="match status" value="1"/>
</dbReference>
<dbReference type="InterPro" id="IPR045085">
    <property type="entry name" value="HLD_clamp_pol_III_gamma_tau"/>
</dbReference>
<name>A0A9W6WBP0_9ACTN</name>
<dbReference type="SMART" id="SM00382">
    <property type="entry name" value="AAA"/>
    <property type="match status" value="1"/>
</dbReference>
<keyword evidence="6 11" id="KW-0547">Nucleotide-binding</keyword>
<dbReference type="InterPro" id="IPR027417">
    <property type="entry name" value="P-loop_NTPase"/>
</dbReference>
<dbReference type="CDD" id="cd00009">
    <property type="entry name" value="AAA"/>
    <property type="match status" value="1"/>
</dbReference>
<feature type="domain" description="AAA+ ATPase" evidence="13">
    <location>
        <begin position="36"/>
        <end position="180"/>
    </location>
</feature>
<keyword evidence="2 11" id="KW-0808">Transferase</keyword>
<feature type="compositionally biased region" description="Low complexity" evidence="12">
    <location>
        <begin position="467"/>
        <end position="478"/>
    </location>
</feature>
<evidence type="ECO:0000256" key="11">
    <source>
        <dbReference type="RuleBase" id="RU364063"/>
    </source>
</evidence>
<evidence type="ECO:0000259" key="13">
    <source>
        <dbReference type="SMART" id="SM00382"/>
    </source>
</evidence>
<comment type="subunit">
    <text evidence="11">DNA polymerase III contains a core (composed of alpha, epsilon and theta chains) that associates with a tau subunit. This core dimerizes to form the POLIII' complex. PolIII' associates with the gamma complex (composed of gamma, delta, delta', psi and chi chains) and with the beta chain to form the complete DNA polymerase III complex.</text>
</comment>
<dbReference type="InterPro" id="IPR022754">
    <property type="entry name" value="DNA_pol_III_gamma-3"/>
</dbReference>
<dbReference type="Proteomes" id="UP001165079">
    <property type="component" value="Unassembled WGS sequence"/>
</dbReference>
<accession>A0A9W6WBP0</accession>
<dbReference type="CDD" id="cd18137">
    <property type="entry name" value="HLD_clamp_pol_III_gamma_tau"/>
    <property type="match status" value="1"/>
</dbReference>
<proteinExistence type="inferred from homology"/>
<comment type="similarity">
    <text evidence="1 11">Belongs to the DnaX/STICHEL family.</text>
</comment>
<dbReference type="NCBIfam" id="NF011513">
    <property type="entry name" value="PRK14952.1"/>
    <property type="match status" value="1"/>
</dbReference>
<evidence type="ECO:0000256" key="5">
    <source>
        <dbReference type="ARBA" id="ARBA00022723"/>
    </source>
</evidence>
<feature type="compositionally biased region" description="Acidic residues" evidence="12">
    <location>
        <begin position="631"/>
        <end position="644"/>
    </location>
</feature>
<dbReference type="InterPro" id="IPR048448">
    <property type="entry name" value="DnaX-like_C"/>
</dbReference>
<evidence type="ECO:0000256" key="7">
    <source>
        <dbReference type="ARBA" id="ARBA00022833"/>
    </source>
</evidence>
<dbReference type="InterPro" id="IPR008921">
    <property type="entry name" value="DNA_pol3_clamp-load_cplx_C"/>
</dbReference>
<keyword evidence="3 11" id="KW-0548">Nucleotidyltransferase</keyword>
<evidence type="ECO:0000256" key="8">
    <source>
        <dbReference type="ARBA" id="ARBA00022840"/>
    </source>
</evidence>
<dbReference type="GO" id="GO:0003677">
    <property type="term" value="F:DNA binding"/>
    <property type="evidence" value="ECO:0007669"/>
    <property type="project" value="InterPro"/>
</dbReference>
<dbReference type="InterPro" id="IPR050238">
    <property type="entry name" value="DNA_Rep/Repair_Clamp_Loader"/>
</dbReference>
<feature type="compositionally biased region" description="Low complexity" evidence="12">
    <location>
        <begin position="485"/>
        <end position="499"/>
    </location>
</feature>
<dbReference type="PANTHER" id="PTHR11669:SF0">
    <property type="entry name" value="PROTEIN STICHEL-LIKE 2"/>
    <property type="match status" value="1"/>
</dbReference>
<comment type="catalytic activity">
    <reaction evidence="10 11">
        <text>DNA(n) + a 2'-deoxyribonucleoside 5'-triphosphate = DNA(n+1) + diphosphate</text>
        <dbReference type="Rhea" id="RHEA:22508"/>
        <dbReference type="Rhea" id="RHEA-COMP:17339"/>
        <dbReference type="Rhea" id="RHEA-COMP:17340"/>
        <dbReference type="ChEBI" id="CHEBI:33019"/>
        <dbReference type="ChEBI" id="CHEBI:61560"/>
        <dbReference type="ChEBI" id="CHEBI:173112"/>
        <dbReference type="EC" id="2.7.7.7"/>
    </reaction>
</comment>
<dbReference type="NCBIfam" id="TIGR02397">
    <property type="entry name" value="dnaX_nterm"/>
    <property type="match status" value="1"/>
</dbReference>
<sequence>MALALYRKYRPQSFGEVIGQEHVTEPLMQALRNNRLNHAYLFSGPRGCGKTTSARILARSVNCAKGPTPEPCGECDSCVALGPNGSGAVDVIEIDAASHGGVDDARELRERAVFAPVQSKYKVYVIDEAHMVSSAGFNALLKLVEEPPSYVMFIFATTEPDKVLPTIKSRTHHYPFRLIPPATMRGYAEELVVREGVQVEPSVYPLVVRAGGGSARDTLSVLDQLIAGAGPEGVTYQRAIGLLGVTDITLIDEMCDALAAADGAGAMQVIDRVVEAGHDPRRFAQDLLERLRDLIVLNQVPDAGSSGLIDVPSDQLERMTGQALRLGPASLTRMAEIVHEGLLQMRGTTASRLILELVCAKALLPAVDDSSGALLQRLEQMERRVADGVIAAPGAGYAPVAETAPMPAAAPVAAPGQSARDAAMAAAAAATKPTPAAPAPAPPVAAPAETPAPPAPAPVAPAPTPPSTSAAASSWDTPAAPPAPAAAAAPGASSGRPDAAAIRRSWDSIKDAVKRRKRTVGAYLMEASVRDVEGDTVILSFKHAFHATAMGNGPSQQIFIEALTEVLGGSWKVRCETGGGPPAPARAAAPPPPPPVAAPTPPVPSQHTAPTPPPAASAPPPRPAPVHDEPPWPDEEPPPEDMDEFGGARPGDVDVTPVGTAAERAERLLKSEFGAETMRD</sequence>
<dbReference type="GO" id="GO:0005524">
    <property type="term" value="F:ATP binding"/>
    <property type="evidence" value="ECO:0007669"/>
    <property type="project" value="UniProtKB-KW"/>
</dbReference>
<protein>
    <recommendedName>
        <fullName evidence="11">DNA polymerase III subunit gamma/tau</fullName>
        <ecNumber evidence="11">2.7.7.7</ecNumber>
    </recommendedName>
</protein>
<feature type="compositionally biased region" description="Pro residues" evidence="12">
    <location>
        <begin position="435"/>
        <end position="466"/>
    </location>
</feature>
<keyword evidence="4 11" id="KW-0235">DNA replication</keyword>
<dbReference type="Gene3D" id="1.10.8.60">
    <property type="match status" value="1"/>
</dbReference>
<feature type="region of interest" description="Disordered" evidence="12">
    <location>
        <begin position="424"/>
        <end position="499"/>
    </location>
</feature>
<dbReference type="Pfam" id="PF22608">
    <property type="entry name" value="DNAX_ATPase_lid"/>
    <property type="match status" value="1"/>
</dbReference>
<dbReference type="GO" id="GO:0003887">
    <property type="term" value="F:DNA-directed DNA polymerase activity"/>
    <property type="evidence" value="ECO:0007669"/>
    <property type="project" value="UniProtKB-KW"/>
</dbReference>
<comment type="function">
    <text evidence="11">DNA polymerase III is a complex, multichain enzyme responsible for most of the replicative synthesis in bacteria. This DNA polymerase also exhibits 3' to 5' exonuclease activity.</text>
</comment>
<dbReference type="InterPro" id="IPR012763">
    <property type="entry name" value="DNA_pol_III_sug/sutau_N"/>
</dbReference>
<keyword evidence="8 11" id="KW-0067">ATP-binding</keyword>
<evidence type="ECO:0000256" key="9">
    <source>
        <dbReference type="ARBA" id="ARBA00022932"/>
    </source>
</evidence>
<dbReference type="SUPFAM" id="SSF52540">
    <property type="entry name" value="P-loop containing nucleoside triphosphate hydrolases"/>
    <property type="match status" value="1"/>
</dbReference>
<dbReference type="Gene3D" id="3.40.50.300">
    <property type="entry name" value="P-loop containing nucleotide triphosphate hydrolases"/>
    <property type="match status" value="1"/>
</dbReference>
<comment type="caution">
    <text evidence="14">The sequence shown here is derived from an EMBL/GenBank/DDBJ whole genome shotgun (WGS) entry which is preliminary data.</text>
</comment>
<dbReference type="FunFam" id="3.40.50.300:FF:000014">
    <property type="entry name" value="DNA polymerase III subunit gamma/tau"/>
    <property type="match status" value="1"/>
</dbReference>
<dbReference type="GO" id="GO:0046872">
    <property type="term" value="F:metal ion binding"/>
    <property type="evidence" value="ECO:0007669"/>
    <property type="project" value="UniProtKB-KW"/>
</dbReference>